<protein>
    <submittedName>
        <fullName evidence="1">Uncharacterized protein</fullName>
    </submittedName>
</protein>
<proteinExistence type="predicted"/>
<sequence>MLSEENRLYLTGDHSQVEMVTKWRREVREAAAVVRRWKDQPSTSTRGGDNVERCRFCPRPARARKTTCKWHV</sequence>
<dbReference type="RefSeq" id="WP_394827128.1">
    <property type="nucleotide sequence ID" value="NZ_CP089984.1"/>
</dbReference>
<evidence type="ECO:0000313" key="1">
    <source>
        <dbReference type="EMBL" id="WXB17494.1"/>
    </source>
</evidence>
<evidence type="ECO:0000313" key="2">
    <source>
        <dbReference type="Proteomes" id="UP001370348"/>
    </source>
</evidence>
<gene>
    <name evidence="1" type="ORF">LZC94_09470</name>
</gene>
<dbReference type="Proteomes" id="UP001370348">
    <property type="component" value="Chromosome"/>
</dbReference>
<reference evidence="1 2" key="1">
    <citation type="submission" date="2021-12" db="EMBL/GenBank/DDBJ databases">
        <title>Discovery of the Pendulisporaceae a myxobacterial family with distinct sporulation behavior and unique specialized metabolism.</title>
        <authorList>
            <person name="Garcia R."/>
            <person name="Popoff A."/>
            <person name="Bader C.D."/>
            <person name="Loehr J."/>
            <person name="Walesch S."/>
            <person name="Walt C."/>
            <person name="Boldt J."/>
            <person name="Bunk B."/>
            <person name="Haeckl F.J.F.P.J."/>
            <person name="Gunesch A.P."/>
            <person name="Birkelbach J."/>
            <person name="Nuebel U."/>
            <person name="Pietschmann T."/>
            <person name="Bach T."/>
            <person name="Mueller R."/>
        </authorList>
    </citation>
    <scope>NUCLEOTIDE SEQUENCE [LARGE SCALE GENOMIC DNA]</scope>
    <source>
        <strain evidence="1 2">MSr11954</strain>
    </source>
</reference>
<keyword evidence="2" id="KW-1185">Reference proteome</keyword>
<accession>A0ABZ2M2P0</accession>
<name>A0ABZ2M2P0_9BACT</name>
<dbReference type="EMBL" id="CP089984">
    <property type="protein sequence ID" value="WXB17494.1"/>
    <property type="molecule type" value="Genomic_DNA"/>
</dbReference>
<organism evidence="1 2">
    <name type="scientific">Pendulispora albinea</name>
    <dbReference type="NCBI Taxonomy" id="2741071"/>
    <lineage>
        <taxon>Bacteria</taxon>
        <taxon>Pseudomonadati</taxon>
        <taxon>Myxococcota</taxon>
        <taxon>Myxococcia</taxon>
        <taxon>Myxococcales</taxon>
        <taxon>Sorangiineae</taxon>
        <taxon>Pendulisporaceae</taxon>
        <taxon>Pendulispora</taxon>
    </lineage>
</organism>